<dbReference type="EMBL" id="JAKELL010000006">
    <property type="protein sequence ID" value="KAH8997979.1"/>
    <property type="molecule type" value="Genomic_DNA"/>
</dbReference>
<reference evidence="8" key="1">
    <citation type="submission" date="2022-01" db="EMBL/GenBank/DDBJ databases">
        <title>Comparative genomics reveals a dynamic genome evolution in the ectomycorrhizal milk-cap (Lactarius) mushrooms.</title>
        <authorList>
            <consortium name="DOE Joint Genome Institute"/>
            <person name="Lebreton A."/>
            <person name="Tang N."/>
            <person name="Kuo A."/>
            <person name="LaButti K."/>
            <person name="Drula E."/>
            <person name="Barry K."/>
            <person name="Clum A."/>
            <person name="Lipzen A."/>
            <person name="Mousain D."/>
            <person name="Ng V."/>
            <person name="Wang R."/>
            <person name="Wang X."/>
            <person name="Dai Y."/>
            <person name="Henrissat B."/>
            <person name="Grigoriev I.V."/>
            <person name="Guerin-Laguette A."/>
            <person name="Yu F."/>
            <person name="Martin F.M."/>
        </authorList>
    </citation>
    <scope>NUCLEOTIDE SEQUENCE</scope>
    <source>
        <strain evidence="8">QP</strain>
    </source>
</reference>
<proteinExistence type="inferred from homology"/>
<feature type="region of interest" description="Disordered" evidence="6">
    <location>
        <begin position="390"/>
        <end position="466"/>
    </location>
</feature>
<dbReference type="InterPro" id="IPR036890">
    <property type="entry name" value="HATPase_C_sf"/>
</dbReference>
<keyword evidence="9" id="KW-1185">Reference proteome</keyword>
<organism evidence="8 9">
    <name type="scientific">Lactarius akahatsu</name>
    <dbReference type="NCBI Taxonomy" id="416441"/>
    <lineage>
        <taxon>Eukaryota</taxon>
        <taxon>Fungi</taxon>
        <taxon>Dikarya</taxon>
        <taxon>Basidiomycota</taxon>
        <taxon>Agaricomycotina</taxon>
        <taxon>Agaricomycetes</taxon>
        <taxon>Russulales</taxon>
        <taxon>Russulaceae</taxon>
        <taxon>Lactarius</taxon>
    </lineage>
</organism>
<dbReference type="PANTHER" id="PTHR10073:SF12">
    <property type="entry name" value="DNA MISMATCH REPAIR PROTEIN MLH1"/>
    <property type="match status" value="1"/>
</dbReference>
<feature type="region of interest" description="Disordered" evidence="6">
    <location>
        <begin position="680"/>
        <end position="707"/>
    </location>
</feature>
<evidence type="ECO:0000256" key="2">
    <source>
        <dbReference type="ARBA" id="ARBA00006082"/>
    </source>
</evidence>
<dbReference type="CDD" id="cd16926">
    <property type="entry name" value="HATPase_MutL-MLH-PMS-like"/>
    <property type="match status" value="1"/>
</dbReference>
<dbReference type="Gene3D" id="3.30.230.10">
    <property type="match status" value="1"/>
</dbReference>
<dbReference type="Pfam" id="PF01119">
    <property type="entry name" value="DNA_mis_repair"/>
    <property type="match status" value="1"/>
</dbReference>
<dbReference type="Proteomes" id="UP001201163">
    <property type="component" value="Unassembled WGS sequence"/>
</dbReference>
<keyword evidence="5" id="KW-0539">Nucleus</keyword>
<gene>
    <name evidence="8" type="ORF">EDB92DRAFT_1837257</name>
</gene>
<dbReference type="InterPro" id="IPR020568">
    <property type="entry name" value="Ribosomal_Su5_D2-typ_SF"/>
</dbReference>
<accession>A0AAD4LPP4</accession>
<name>A0AAD4LPP4_9AGAM</name>
<feature type="region of interest" description="Disordered" evidence="6">
    <location>
        <begin position="248"/>
        <end position="275"/>
    </location>
</feature>
<dbReference type="GO" id="GO:0061982">
    <property type="term" value="P:meiosis I cell cycle process"/>
    <property type="evidence" value="ECO:0007669"/>
    <property type="project" value="UniProtKB-ARBA"/>
</dbReference>
<dbReference type="FunFam" id="3.30.230.10:FF:000014">
    <property type="entry name" value="DNA mismatch repair protein Mlh1"/>
    <property type="match status" value="1"/>
</dbReference>
<dbReference type="InterPro" id="IPR014762">
    <property type="entry name" value="DNA_mismatch_repair_CS"/>
</dbReference>
<feature type="domain" description="DNA mismatch repair protein S5" evidence="7">
    <location>
        <begin position="232"/>
        <end position="372"/>
    </location>
</feature>
<dbReference type="InterPro" id="IPR032189">
    <property type="entry name" value="Mlh1_C"/>
</dbReference>
<dbReference type="Pfam" id="PF16413">
    <property type="entry name" value="Mlh1_C"/>
    <property type="match status" value="1"/>
</dbReference>
<sequence length="751" mass="82641">MSEEPTPVSEAQLEPRPIRRLQESVINRIAAGEIIHRPASALKELLENCLDAGATSIRVTLKDGGMKLLQIQDNGCGIKKSDLPILAHRFTTSKLSKFSDLSHITTYGFRGEALASISHIANLTVVTKTKKDACAWKAIYVDGEMVPTPKGSSADSKPCAGNDGTTVTVENLFYNVPARLSALRSSSEEYARILDVVTKYAIHNAGVSFLCKKVGTSTPDLSTPSSTTKQAVRLLYGQGVAKDLLSVEVSPPKAKKRKRDADDSGPGTSKPNEDGSWIAQAHFTNANYHSKKTVFLLFINNRLVESSRIKKAIEACYTGVLPKGTSPFIYLSIQLDPTTVDVNVHPTKREVHFLEEEEITESIADAIQAKLAQSGERTFEYQTLLTGGVASADTGKGKGKAHENSAGSDTTSSTPPPGPPAVAKKILSQHKVRTSGADRTLDSMFLPTPTQSGDHDNPSARRGTEVVKERRKTREIQQSTCYLTSVTTLRDNVKKGKHMELTEILQKHVFVGVVDLVRELSVVQVSTKLYLVNHGALTEELFYQLGLRQFGNFARLKLDPPAPLSPLIKLAVDAEKDTDLSKLTKPQIVDSITQILISRKDMLREYFSLGITMEGMVDSLPLLIHDFTPNLDKLPLFLMRLGPQVNWNSERECFDSFLRELAYFYVPGPGPLATVSSVAAEHDEDDERIEKDKDGLPASASSQQEASEKWQIEHVLFPAMKRYLTAPKSLLTRDVVQIASLPDLYRVFERC</sequence>
<dbReference type="InterPro" id="IPR013507">
    <property type="entry name" value="DNA_mismatch_S5_2-like"/>
</dbReference>
<dbReference type="PROSITE" id="PS00058">
    <property type="entry name" value="DNA_MISMATCH_REPAIR_1"/>
    <property type="match status" value="1"/>
</dbReference>
<dbReference type="AlphaFoldDB" id="A0AAD4LPP4"/>
<comment type="subcellular location">
    <subcellularLocation>
        <location evidence="1">Nucleus</location>
    </subcellularLocation>
</comment>
<evidence type="ECO:0000313" key="8">
    <source>
        <dbReference type="EMBL" id="KAH8997979.1"/>
    </source>
</evidence>
<dbReference type="SUPFAM" id="SSF54211">
    <property type="entry name" value="Ribosomal protein S5 domain 2-like"/>
    <property type="match status" value="1"/>
</dbReference>
<evidence type="ECO:0000256" key="3">
    <source>
        <dbReference type="ARBA" id="ARBA00022763"/>
    </source>
</evidence>
<keyword evidence="3" id="KW-0227">DNA damage</keyword>
<comment type="caution">
    <text evidence="8">The sequence shown here is derived from an EMBL/GenBank/DDBJ whole genome shotgun (WGS) entry which is preliminary data.</text>
</comment>
<feature type="compositionally biased region" description="Basic and acidic residues" evidence="6">
    <location>
        <begin position="453"/>
        <end position="466"/>
    </location>
</feature>
<evidence type="ECO:0000313" key="9">
    <source>
        <dbReference type="Proteomes" id="UP001201163"/>
    </source>
</evidence>
<dbReference type="GO" id="GO:0032389">
    <property type="term" value="C:MutLalpha complex"/>
    <property type="evidence" value="ECO:0007669"/>
    <property type="project" value="TreeGrafter"/>
</dbReference>
<evidence type="ECO:0000256" key="5">
    <source>
        <dbReference type="ARBA" id="ARBA00023242"/>
    </source>
</evidence>
<dbReference type="NCBIfam" id="TIGR00585">
    <property type="entry name" value="mutl"/>
    <property type="match status" value="1"/>
</dbReference>
<dbReference type="GO" id="GO:0005524">
    <property type="term" value="F:ATP binding"/>
    <property type="evidence" value="ECO:0007669"/>
    <property type="project" value="InterPro"/>
</dbReference>
<evidence type="ECO:0000259" key="7">
    <source>
        <dbReference type="SMART" id="SM01340"/>
    </source>
</evidence>
<dbReference type="SMART" id="SM01340">
    <property type="entry name" value="DNA_mis_repair"/>
    <property type="match status" value="1"/>
</dbReference>
<protein>
    <submittedName>
        <fullName evidence="8">DNA mismatch repair protein MutL</fullName>
    </submittedName>
</protein>
<dbReference type="FunFam" id="3.30.565.10:FF:000109">
    <property type="entry name" value="Related to MLH1-DNA mismatch repair protein"/>
    <property type="match status" value="1"/>
</dbReference>
<keyword evidence="4" id="KW-0234">DNA repair</keyword>
<dbReference type="PANTHER" id="PTHR10073">
    <property type="entry name" value="DNA MISMATCH REPAIR PROTEIN MLH, PMS, MUTL"/>
    <property type="match status" value="1"/>
</dbReference>
<dbReference type="Gene3D" id="3.30.565.10">
    <property type="entry name" value="Histidine kinase-like ATPase, C-terminal domain"/>
    <property type="match status" value="1"/>
</dbReference>
<dbReference type="GO" id="GO:0016887">
    <property type="term" value="F:ATP hydrolysis activity"/>
    <property type="evidence" value="ECO:0007669"/>
    <property type="project" value="InterPro"/>
</dbReference>
<dbReference type="Pfam" id="PF13589">
    <property type="entry name" value="HATPase_c_3"/>
    <property type="match status" value="1"/>
</dbReference>
<evidence type="ECO:0000256" key="6">
    <source>
        <dbReference type="SAM" id="MobiDB-lite"/>
    </source>
</evidence>
<dbReference type="SUPFAM" id="SSF55874">
    <property type="entry name" value="ATPase domain of HSP90 chaperone/DNA topoisomerase II/histidine kinase"/>
    <property type="match status" value="1"/>
</dbReference>
<evidence type="ECO:0000256" key="4">
    <source>
        <dbReference type="ARBA" id="ARBA00023204"/>
    </source>
</evidence>
<comment type="similarity">
    <text evidence="2">Belongs to the DNA mismatch repair MutL/HexB family.</text>
</comment>
<dbReference type="GO" id="GO:0140664">
    <property type="term" value="F:ATP-dependent DNA damage sensor activity"/>
    <property type="evidence" value="ECO:0007669"/>
    <property type="project" value="InterPro"/>
</dbReference>
<evidence type="ECO:0000256" key="1">
    <source>
        <dbReference type="ARBA" id="ARBA00004123"/>
    </source>
</evidence>
<dbReference type="InterPro" id="IPR002099">
    <property type="entry name" value="MutL/Mlh/PMS"/>
</dbReference>
<dbReference type="InterPro" id="IPR014721">
    <property type="entry name" value="Ribsml_uS5_D2-typ_fold_subgr"/>
</dbReference>
<dbReference type="GO" id="GO:0006298">
    <property type="term" value="P:mismatch repair"/>
    <property type="evidence" value="ECO:0007669"/>
    <property type="project" value="InterPro"/>
</dbReference>
<dbReference type="GO" id="GO:0030983">
    <property type="term" value="F:mismatched DNA binding"/>
    <property type="evidence" value="ECO:0007669"/>
    <property type="project" value="InterPro"/>
</dbReference>
<dbReference type="InterPro" id="IPR038973">
    <property type="entry name" value="MutL/Mlh/Pms-like"/>
</dbReference>